<dbReference type="EMBL" id="CACVBM020001928">
    <property type="protein sequence ID" value="CAA7062224.1"/>
    <property type="molecule type" value="Genomic_DNA"/>
</dbReference>
<evidence type="ECO:0000256" key="1">
    <source>
        <dbReference type="SAM" id="MobiDB-lite"/>
    </source>
</evidence>
<keyword evidence="3" id="KW-1185">Reference proteome</keyword>
<gene>
    <name evidence="2" type="ORF">MERR_LOCUS49460</name>
</gene>
<organism evidence="2 3">
    <name type="scientific">Microthlaspi erraticum</name>
    <dbReference type="NCBI Taxonomy" id="1685480"/>
    <lineage>
        <taxon>Eukaryota</taxon>
        <taxon>Viridiplantae</taxon>
        <taxon>Streptophyta</taxon>
        <taxon>Embryophyta</taxon>
        <taxon>Tracheophyta</taxon>
        <taxon>Spermatophyta</taxon>
        <taxon>Magnoliopsida</taxon>
        <taxon>eudicotyledons</taxon>
        <taxon>Gunneridae</taxon>
        <taxon>Pentapetalae</taxon>
        <taxon>rosids</taxon>
        <taxon>malvids</taxon>
        <taxon>Brassicales</taxon>
        <taxon>Brassicaceae</taxon>
        <taxon>Coluteocarpeae</taxon>
        <taxon>Microthlaspi</taxon>
    </lineage>
</organism>
<feature type="compositionally biased region" description="Basic and acidic residues" evidence="1">
    <location>
        <begin position="111"/>
        <end position="126"/>
    </location>
</feature>
<accession>A0A6D2L8W8</accession>
<dbReference type="AlphaFoldDB" id="A0A6D2L8W8"/>
<evidence type="ECO:0000313" key="2">
    <source>
        <dbReference type="EMBL" id="CAA7062224.1"/>
    </source>
</evidence>
<evidence type="ECO:0000313" key="3">
    <source>
        <dbReference type="Proteomes" id="UP000467841"/>
    </source>
</evidence>
<feature type="region of interest" description="Disordered" evidence="1">
    <location>
        <begin position="1"/>
        <end position="126"/>
    </location>
</feature>
<protein>
    <submittedName>
        <fullName evidence="2">Uncharacterized protein</fullName>
    </submittedName>
</protein>
<proteinExistence type="predicted"/>
<reference evidence="2" key="1">
    <citation type="submission" date="2020-01" db="EMBL/GenBank/DDBJ databases">
        <authorList>
            <person name="Mishra B."/>
        </authorList>
    </citation>
    <scope>NUCLEOTIDE SEQUENCE [LARGE SCALE GENOMIC DNA]</scope>
</reference>
<sequence length="126" mass="14047">MAELTYRPGKHRPVVEPFQPRHHKPRTTAQCEPGSIVSRPRGIHHVPQPIQPSTRKGSSHNRSRTFGQIIHPSDPDGRTRKLSATIVPTVPIADHDPIAGRSSRPTSEQSGRPEARFDTFSRPDLT</sequence>
<name>A0A6D2L8W8_9BRAS</name>
<dbReference type="Proteomes" id="UP000467841">
    <property type="component" value="Unassembled WGS sequence"/>
</dbReference>
<comment type="caution">
    <text evidence="2">The sequence shown here is derived from an EMBL/GenBank/DDBJ whole genome shotgun (WGS) entry which is preliminary data.</text>
</comment>